<dbReference type="Proteomes" id="UP000295598">
    <property type="component" value="Unassembled WGS sequence"/>
</dbReference>
<name>A0A4R4J8C2_9GAMM</name>
<dbReference type="InterPro" id="IPR045351">
    <property type="entry name" value="DUF6531"/>
</dbReference>
<protein>
    <recommendedName>
        <fullName evidence="1">DUF6531 domain-containing protein</fullName>
    </recommendedName>
</protein>
<evidence type="ECO:0000313" key="3">
    <source>
        <dbReference type="Proteomes" id="UP000295598"/>
    </source>
</evidence>
<dbReference type="AlphaFoldDB" id="A0A4R4J8C2"/>
<reference evidence="2 3" key="1">
    <citation type="journal article" date="2019" name="Int. J. Syst. Evol. Microbiol.">
        <title>Photorhabdus khanii subsp. guanajuatensis subsp. nov., isolated from Heterorhabditis atacamensis, and Photorhabdus luminescens subsp. mexicana subsp. nov., isolated from Heterorhabditis mexicana entomopathogenic nematodes.</title>
        <authorList>
            <person name="Machado R.A.R."/>
            <person name="Bruno P."/>
            <person name="Arce C.C.M."/>
            <person name="Liechti N."/>
            <person name="Kohler A."/>
            <person name="Bernal J."/>
            <person name="Bruggmann R."/>
            <person name="Turlings T.C.J."/>
        </authorList>
    </citation>
    <scope>NUCLEOTIDE SEQUENCE [LARGE SCALE GENOMIC DNA]</scope>
    <source>
        <strain evidence="2 3">MEX20-17</strain>
    </source>
</reference>
<accession>A0A4R4J8C2</accession>
<dbReference type="RefSeq" id="WP_394347001.1">
    <property type="nucleotide sequence ID" value="NZ_CAWOJO010000039.1"/>
</dbReference>
<comment type="caution">
    <text evidence="2">The sequence shown here is derived from an EMBL/GenBank/DDBJ whole genome shotgun (WGS) entry which is preliminary data.</text>
</comment>
<evidence type="ECO:0000259" key="1">
    <source>
        <dbReference type="Pfam" id="PF20148"/>
    </source>
</evidence>
<sequence length="65" mass="7157">MRRYRESTKKFFTGDPIDVATGQLFDQRTDISLGQTLPLVFLRSWAPGSRACSDRAGPTASPNAP</sequence>
<dbReference type="Pfam" id="PF20148">
    <property type="entry name" value="DUF6531"/>
    <property type="match status" value="1"/>
</dbReference>
<dbReference type="EMBL" id="PUJY01000039">
    <property type="protein sequence ID" value="TDB48889.1"/>
    <property type="molecule type" value="Genomic_DNA"/>
</dbReference>
<organism evidence="2 3">
    <name type="scientific">Photorhabdus khanii subsp. guanajuatensis</name>
    <dbReference type="NCBI Taxonomy" id="2100166"/>
    <lineage>
        <taxon>Bacteria</taxon>
        <taxon>Pseudomonadati</taxon>
        <taxon>Pseudomonadota</taxon>
        <taxon>Gammaproteobacteria</taxon>
        <taxon>Enterobacterales</taxon>
        <taxon>Morganellaceae</taxon>
        <taxon>Photorhabdus</taxon>
    </lineage>
</organism>
<proteinExistence type="predicted"/>
<feature type="domain" description="DUF6531" evidence="1">
    <location>
        <begin position="14"/>
        <end position="50"/>
    </location>
</feature>
<gene>
    <name evidence="2" type="ORF">C5467_18405</name>
</gene>
<evidence type="ECO:0000313" key="2">
    <source>
        <dbReference type="EMBL" id="TDB48889.1"/>
    </source>
</evidence>